<dbReference type="PANTHER" id="PTHR43976:SF16">
    <property type="entry name" value="SHORT-CHAIN DEHYDROGENASE_REDUCTASE FAMILY PROTEIN"/>
    <property type="match status" value="1"/>
</dbReference>
<dbReference type="CDD" id="cd05374">
    <property type="entry name" value="17beta-HSD-like_SDR_c"/>
    <property type="match status" value="1"/>
</dbReference>
<dbReference type="Pfam" id="PF00106">
    <property type="entry name" value="adh_short"/>
    <property type="match status" value="1"/>
</dbReference>
<dbReference type="AlphaFoldDB" id="A0A125MNL6"/>
<reference evidence="5 6" key="1">
    <citation type="journal article" date="2014" name="Genome Announc.">
        <title>Draft Genome Sequence of Lysobacter capsici AZ78, a Bacterium Antagonistic to Plant-Pathogenic Oomycetes.</title>
        <authorList>
            <person name="Puopolo G."/>
            <person name="Sonego P."/>
            <person name="Engelen K."/>
            <person name="Pertot I."/>
        </authorList>
    </citation>
    <scope>NUCLEOTIDE SEQUENCE [LARGE SCALE GENOMIC DNA]</scope>
    <source>
        <strain evidence="5 6">AZ78</strain>
    </source>
</reference>
<dbReference type="InterPro" id="IPR057326">
    <property type="entry name" value="KR_dom"/>
</dbReference>
<dbReference type="InterPro" id="IPR036291">
    <property type="entry name" value="NAD(P)-bd_dom_sf"/>
</dbReference>
<keyword evidence="2 5" id="KW-0560">Oxidoreductase</keyword>
<dbReference type="EC" id="1.1.1.100" evidence="5"/>
<evidence type="ECO:0000256" key="1">
    <source>
        <dbReference type="ARBA" id="ARBA00006484"/>
    </source>
</evidence>
<comment type="caution">
    <text evidence="5">The sequence shown here is derived from an EMBL/GenBank/DDBJ whole genome shotgun (WGS) entry which is preliminary data.</text>
</comment>
<dbReference type="SUPFAM" id="SSF51735">
    <property type="entry name" value="NAD(P)-binding Rossmann-fold domains"/>
    <property type="match status" value="1"/>
</dbReference>
<evidence type="ECO:0000313" key="6">
    <source>
        <dbReference type="Proteomes" id="UP000023435"/>
    </source>
</evidence>
<dbReference type="InterPro" id="IPR051911">
    <property type="entry name" value="SDR_oxidoreductase"/>
</dbReference>
<dbReference type="Proteomes" id="UP000023435">
    <property type="component" value="Unassembled WGS sequence"/>
</dbReference>
<proteinExistence type="inferred from homology"/>
<name>A0A125MNL6_9GAMM</name>
<feature type="domain" description="Ketoreductase" evidence="4">
    <location>
        <begin position="3"/>
        <end position="185"/>
    </location>
</feature>
<dbReference type="GO" id="GO:0004316">
    <property type="term" value="F:3-oxoacyl-[acyl-carrier-protein] reductase (NADPH) activity"/>
    <property type="evidence" value="ECO:0007669"/>
    <property type="project" value="UniProtKB-EC"/>
</dbReference>
<protein>
    <submittedName>
        <fullName evidence="5">3-oxoacyl-[acyl-carrier protein] reductase</fullName>
        <ecNumber evidence="5">1.1.1.100</ecNumber>
    </submittedName>
</protein>
<dbReference type="PANTHER" id="PTHR43976">
    <property type="entry name" value="SHORT CHAIN DEHYDROGENASE"/>
    <property type="match status" value="1"/>
</dbReference>
<accession>A0A125MNL6</accession>
<dbReference type="RefSeq" id="WP_036115189.1">
    <property type="nucleotide sequence ID" value="NZ_JAJA02000001.1"/>
</dbReference>
<dbReference type="Gene3D" id="3.40.50.720">
    <property type="entry name" value="NAD(P)-binding Rossmann-like Domain"/>
    <property type="match status" value="1"/>
</dbReference>
<keyword evidence="6" id="KW-1185">Reference proteome</keyword>
<organism evidence="5 6">
    <name type="scientific">Lysobacter capsici AZ78</name>
    <dbReference type="NCBI Taxonomy" id="1444315"/>
    <lineage>
        <taxon>Bacteria</taxon>
        <taxon>Pseudomonadati</taxon>
        <taxon>Pseudomonadota</taxon>
        <taxon>Gammaproteobacteria</taxon>
        <taxon>Lysobacterales</taxon>
        <taxon>Lysobacteraceae</taxon>
        <taxon>Lysobacter</taxon>
    </lineage>
</organism>
<dbReference type="PRINTS" id="PR00080">
    <property type="entry name" value="SDRFAMILY"/>
</dbReference>
<gene>
    <name evidence="5" type="ORF">AZ78_4508</name>
</gene>
<dbReference type="SMART" id="SM00822">
    <property type="entry name" value="PKS_KR"/>
    <property type="match status" value="1"/>
</dbReference>
<evidence type="ECO:0000256" key="2">
    <source>
        <dbReference type="ARBA" id="ARBA00023002"/>
    </source>
</evidence>
<dbReference type="OrthoDB" id="9775296at2"/>
<dbReference type="EMBL" id="JAJA02000001">
    <property type="protein sequence ID" value="KWS06948.1"/>
    <property type="molecule type" value="Genomic_DNA"/>
</dbReference>
<dbReference type="PRINTS" id="PR00081">
    <property type="entry name" value="GDHRDH"/>
</dbReference>
<evidence type="ECO:0000256" key="3">
    <source>
        <dbReference type="RuleBase" id="RU000363"/>
    </source>
</evidence>
<evidence type="ECO:0000313" key="5">
    <source>
        <dbReference type="EMBL" id="KWS06948.1"/>
    </source>
</evidence>
<dbReference type="InterPro" id="IPR002347">
    <property type="entry name" value="SDR_fam"/>
</dbReference>
<evidence type="ECO:0000259" key="4">
    <source>
        <dbReference type="SMART" id="SM00822"/>
    </source>
</evidence>
<comment type="similarity">
    <text evidence="1 3">Belongs to the short-chain dehydrogenases/reductases (SDR) family.</text>
</comment>
<sequence>MSKVWLVTGSNRGLGRDIAQAVLERGDRLFATARDPAQLADLVERYGERVRAFALDVVDAHAAHRAAREAVDAFGRIDVLVNNAGYGRMAPFEQTGEDEFRDQIETNLFGVVNLSRAVLPIMRAQRSGHIIQISSVGGRIGTPGLSAYQAAKWAVGGFSEVLAAETAGFGVKVCTLEPGGMRTGWGVEAMADLPQMLPEYEQAFGPMVELFRGLLKGDEANPGISVGASGDPARVAQVVLGIADHPQPPLHLLLGSDALQYASNVETSRAQAGERWRAVSQSTDAAASGPIPAFPAL</sequence>